<dbReference type="PANTHER" id="PTHR42760:SF133">
    <property type="entry name" value="3-OXOACYL-[ACYL-CARRIER-PROTEIN] REDUCTASE"/>
    <property type="match status" value="1"/>
</dbReference>
<dbReference type="PRINTS" id="PR00080">
    <property type="entry name" value="SDRFAMILY"/>
</dbReference>
<protein>
    <submittedName>
        <fullName evidence="3">SDR family oxidoreductase</fullName>
    </submittedName>
</protein>
<evidence type="ECO:0000313" key="4">
    <source>
        <dbReference type="Proteomes" id="UP000626844"/>
    </source>
</evidence>
<dbReference type="RefSeq" id="WP_191155134.1">
    <property type="nucleotide sequence ID" value="NZ_JACXAI010000002.1"/>
</dbReference>
<proteinExistence type="inferred from homology"/>
<dbReference type="GO" id="GO:0016616">
    <property type="term" value="F:oxidoreductase activity, acting on the CH-OH group of donors, NAD or NADP as acceptor"/>
    <property type="evidence" value="ECO:0007669"/>
    <property type="project" value="TreeGrafter"/>
</dbReference>
<accession>A0A926N7S5</accession>
<dbReference type="PROSITE" id="PS00061">
    <property type="entry name" value="ADH_SHORT"/>
    <property type="match status" value="1"/>
</dbReference>
<dbReference type="SUPFAM" id="SSF51735">
    <property type="entry name" value="NAD(P)-binding Rossmann-fold domains"/>
    <property type="match status" value="1"/>
</dbReference>
<comment type="similarity">
    <text evidence="1">Belongs to the short-chain dehydrogenases/reductases (SDR) family.</text>
</comment>
<dbReference type="Proteomes" id="UP000626844">
    <property type="component" value="Unassembled WGS sequence"/>
</dbReference>
<evidence type="ECO:0000256" key="2">
    <source>
        <dbReference type="ARBA" id="ARBA00023002"/>
    </source>
</evidence>
<comment type="caution">
    <text evidence="3">The sequence shown here is derived from an EMBL/GenBank/DDBJ whole genome shotgun (WGS) entry which is preliminary data.</text>
</comment>
<evidence type="ECO:0000256" key="1">
    <source>
        <dbReference type="ARBA" id="ARBA00006484"/>
    </source>
</evidence>
<dbReference type="FunFam" id="3.40.50.720:FF:000084">
    <property type="entry name" value="Short-chain dehydrogenase reductase"/>
    <property type="match status" value="1"/>
</dbReference>
<dbReference type="InterPro" id="IPR020904">
    <property type="entry name" value="Sc_DH/Rdtase_CS"/>
</dbReference>
<reference evidence="3" key="1">
    <citation type="submission" date="2020-09" db="EMBL/GenBank/DDBJ databases">
        <title>A novel bacterium of genus Bacillus, isolated from South China Sea.</title>
        <authorList>
            <person name="Huang H."/>
            <person name="Mo K."/>
            <person name="Hu Y."/>
        </authorList>
    </citation>
    <scope>NUCLEOTIDE SEQUENCE</scope>
    <source>
        <strain evidence="3">IB182487</strain>
    </source>
</reference>
<dbReference type="AlphaFoldDB" id="A0A926N7S5"/>
<gene>
    <name evidence="3" type="ORF">IC621_01725</name>
</gene>
<dbReference type="PANTHER" id="PTHR42760">
    <property type="entry name" value="SHORT-CHAIN DEHYDROGENASES/REDUCTASES FAMILY MEMBER"/>
    <property type="match status" value="1"/>
</dbReference>
<dbReference type="InterPro" id="IPR002347">
    <property type="entry name" value="SDR_fam"/>
</dbReference>
<dbReference type="Pfam" id="PF13561">
    <property type="entry name" value="adh_short_C2"/>
    <property type="match status" value="1"/>
</dbReference>
<dbReference type="GO" id="GO:0008206">
    <property type="term" value="P:bile acid metabolic process"/>
    <property type="evidence" value="ECO:0007669"/>
    <property type="project" value="UniProtKB-ARBA"/>
</dbReference>
<dbReference type="GO" id="GO:0048038">
    <property type="term" value="F:quinone binding"/>
    <property type="evidence" value="ECO:0007669"/>
    <property type="project" value="TreeGrafter"/>
</dbReference>
<name>A0A926N7S5_9BACI</name>
<organism evidence="3 4">
    <name type="scientific">Metabacillus arenae</name>
    <dbReference type="NCBI Taxonomy" id="2771434"/>
    <lineage>
        <taxon>Bacteria</taxon>
        <taxon>Bacillati</taxon>
        <taxon>Bacillota</taxon>
        <taxon>Bacilli</taxon>
        <taxon>Bacillales</taxon>
        <taxon>Bacillaceae</taxon>
        <taxon>Metabacillus</taxon>
    </lineage>
</organism>
<dbReference type="PRINTS" id="PR00081">
    <property type="entry name" value="GDHRDH"/>
</dbReference>
<evidence type="ECO:0000313" key="3">
    <source>
        <dbReference type="EMBL" id="MBD1378937.1"/>
    </source>
</evidence>
<sequence>MLELSKNHDLTGQAAIVTGAARGIGAACAYALARNGANVVIVDLLSAEEIINKINNDFPNSETASYQIDIRKREEVQLVIDESANKWGRIDIVVNNAGTCGRIGLDNMTDDDWSRDLDTNLGGTFLFTQLAIHPHMINQGYGKIVNVSSIAGIMGGPTSNHEGAESGRSGPAYAASKGGVIAFSKWVAKEVGKHGITCNSVAPGAVESEMTKSLNYPLDNQPIKRMGSAEDIAEAVVYLASPASNYVTGQVIKVCGGLAIG</sequence>
<dbReference type="Gene3D" id="3.40.50.720">
    <property type="entry name" value="NAD(P)-binding Rossmann-like Domain"/>
    <property type="match status" value="1"/>
</dbReference>
<keyword evidence="4" id="KW-1185">Reference proteome</keyword>
<dbReference type="GO" id="GO:0006633">
    <property type="term" value="P:fatty acid biosynthetic process"/>
    <property type="evidence" value="ECO:0007669"/>
    <property type="project" value="TreeGrafter"/>
</dbReference>
<dbReference type="EMBL" id="JACXAI010000002">
    <property type="protein sequence ID" value="MBD1378937.1"/>
    <property type="molecule type" value="Genomic_DNA"/>
</dbReference>
<dbReference type="InterPro" id="IPR036291">
    <property type="entry name" value="NAD(P)-bd_dom_sf"/>
</dbReference>
<keyword evidence="2" id="KW-0560">Oxidoreductase</keyword>